<dbReference type="AlphaFoldDB" id="A0AB33KX40"/>
<sequence>MKKSILNLGKTLNRVEQKQISGGYMQATCEDLGWTSSRCNQCLWDFESCWLQSGYRKCCPL</sequence>
<accession>A0AB33KX40</accession>
<reference evidence="1" key="1">
    <citation type="submission" date="2024-08" db="EMBL/GenBank/DDBJ databases">
        <title>Whole genome sequence of Tenacibaculum sp. strain pbs-1 associated with black-spot shell disease in Akoya pearl oysters.</title>
        <authorList>
            <person name="Sakatoku A."/>
            <person name="Suzuki T."/>
            <person name="Hatano K."/>
            <person name="Seki M."/>
            <person name="Tanaka D."/>
            <person name="Nakamura S."/>
            <person name="Suzuki N."/>
            <person name="Isshiki T."/>
        </authorList>
    </citation>
    <scope>NUCLEOTIDE SEQUENCE</scope>
    <source>
        <strain evidence="1">Pbs-1</strain>
    </source>
</reference>
<name>A0AB33KX40_9FLAO</name>
<proteinExistence type="predicted"/>
<gene>
    <name evidence="1" type="ORF">Pbs1_27420</name>
</gene>
<dbReference type="EMBL" id="AP035888">
    <property type="protein sequence ID" value="BFP69399.1"/>
    <property type="molecule type" value="Genomic_DNA"/>
</dbReference>
<protein>
    <recommendedName>
        <fullName evidence="2">Natural product</fullName>
    </recommendedName>
</protein>
<organism evidence="1">
    <name type="scientific">Tenacibaculum sp. Pbs-1</name>
    <dbReference type="NCBI Taxonomy" id="3238748"/>
    <lineage>
        <taxon>Bacteria</taxon>
        <taxon>Pseudomonadati</taxon>
        <taxon>Bacteroidota</taxon>
        <taxon>Flavobacteriia</taxon>
        <taxon>Flavobacteriales</taxon>
        <taxon>Flavobacteriaceae</taxon>
        <taxon>Tenacibaculum</taxon>
    </lineage>
</organism>
<evidence type="ECO:0008006" key="2">
    <source>
        <dbReference type="Google" id="ProtNLM"/>
    </source>
</evidence>
<evidence type="ECO:0000313" key="1">
    <source>
        <dbReference type="EMBL" id="BFP69399.1"/>
    </source>
</evidence>